<proteinExistence type="predicted"/>
<dbReference type="Proteomes" id="UP000199550">
    <property type="component" value="Unassembled WGS sequence"/>
</dbReference>
<gene>
    <name evidence="2" type="ORF">SAMN04488004_11482</name>
</gene>
<dbReference type="STRING" id="195913.SAMN04488004_11482"/>
<evidence type="ECO:0000313" key="2">
    <source>
        <dbReference type="EMBL" id="SFL33594.1"/>
    </source>
</evidence>
<dbReference type="EMBL" id="FOTF01000014">
    <property type="protein sequence ID" value="SFL33594.1"/>
    <property type="molecule type" value="Genomic_DNA"/>
</dbReference>
<evidence type="ECO:0000313" key="3">
    <source>
        <dbReference type="Proteomes" id="UP000199550"/>
    </source>
</evidence>
<reference evidence="2 3" key="1">
    <citation type="submission" date="2016-10" db="EMBL/GenBank/DDBJ databases">
        <authorList>
            <person name="de Groot N.N."/>
        </authorList>
    </citation>
    <scope>NUCLEOTIDE SEQUENCE [LARGE SCALE GENOMIC DNA]</scope>
    <source>
        <strain evidence="2 3">DSM 16199</strain>
    </source>
</reference>
<sequence>MPIKGSPKTDGITAEDAVTNVRTACHCPNTGAHSQNVDRKTLSLKD</sequence>
<evidence type="ECO:0000256" key="1">
    <source>
        <dbReference type="SAM" id="MobiDB-lite"/>
    </source>
</evidence>
<feature type="region of interest" description="Disordered" evidence="1">
    <location>
        <begin position="27"/>
        <end position="46"/>
    </location>
</feature>
<name>A0A1I4GU94_9RHOB</name>
<organism evidence="2 3">
    <name type="scientific">Loktanella salsilacus</name>
    <dbReference type="NCBI Taxonomy" id="195913"/>
    <lineage>
        <taxon>Bacteria</taxon>
        <taxon>Pseudomonadati</taxon>
        <taxon>Pseudomonadota</taxon>
        <taxon>Alphaproteobacteria</taxon>
        <taxon>Rhodobacterales</taxon>
        <taxon>Roseobacteraceae</taxon>
        <taxon>Loktanella</taxon>
    </lineage>
</organism>
<dbReference type="AlphaFoldDB" id="A0A1I4GU94"/>
<accession>A0A1I4GU94</accession>
<feature type="compositionally biased region" description="Basic and acidic residues" evidence="1">
    <location>
        <begin position="36"/>
        <end position="46"/>
    </location>
</feature>
<protein>
    <submittedName>
        <fullName evidence="2">Uncharacterized protein</fullName>
    </submittedName>
</protein>
<keyword evidence="3" id="KW-1185">Reference proteome</keyword>